<proteinExistence type="inferred from homology"/>
<dbReference type="PROSITE" id="PS50203">
    <property type="entry name" value="CALPAIN_CAT"/>
    <property type="match status" value="1"/>
</dbReference>
<dbReference type="GO" id="GO:0006508">
    <property type="term" value="P:proteolysis"/>
    <property type="evidence" value="ECO:0000318"/>
    <property type="project" value="GO_Central"/>
</dbReference>
<dbReference type="GO" id="GO:0004198">
    <property type="term" value="F:calcium-dependent cysteine-type endopeptidase activity"/>
    <property type="evidence" value="ECO:0000318"/>
    <property type="project" value="GO_Central"/>
</dbReference>
<evidence type="ECO:0000313" key="5">
    <source>
        <dbReference type="Proteomes" id="UP000008143"/>
    </source>
</evidence>
<name>A0A8J1JMH5_XENTR</name>
<dbReference type="Pfam" id="PF00648">
    <property type="entry name" value="Peptidase_C2"/>
    <property type="match status" value="1"/>
</dbReference>
<dbReference type="SMART" id="SM00230">
    <property type="entry name" value="CysPc"/>
    <property type="match status" value="1"/>
</dbReference>
<feature type="domain" description="Calpain catalytic" evidence="4">
    <location>
        <begin position="1"/>
        <end position="217"/>
    </location>
</feature>
<evidence type="ECO:0000313" key="6">
    <source>
        <dbReference type="RefSeq" id="XP_031758230.1"/>
    </source>
</evidence>
<evidence type="ECO:0000256" key="2">
    <source>
        <dbReference type="PIRSR" id="PIRSR622684-1"/>
    </source>
</evidence>
<dbReference type="Xenbase" id="XB-GENE-29090867">
    <property type="gene designation" value="LOC108647647"/>
</dbReference>
<gene>
    <name evidence="6 7" type="primary">LOC108647647</name>
</gene>
<dbReference type="SUPFAM" id="SSF54001">
    <property type="entry name" value="Cysteine proteinases"/>
    <property type="match status" value="1"/>
</dbReference>
<dbReference type="CDD" id="cd00044">
    <property type="entry name" value="CysPc"/>
    <property type="match status" value="1"/>
</dbReference>
<dbReference type="PANTHER" id="PTHR10183">
    <property type="entry name" value="CALPAIN"/>
    <property type="match status" value="1"/>
</dbReference>
<dbReference type="KEGG" id="xtr:108647647"/>
<sequence>MACLTLNKEYQSLVVPQDQSFKNNYAGIFHFRFWQRGDWKDVVVDDKLPATDKKLVFVKSAEENEFWPALLEKAFAKLYGSYEAIWGKFPIIALEDLTGGVCESYSLTSAPGDLFQTIQRAVRTQCLLTCSSGKKNEGPEKSSIFELHVYSITGAEEVPYGKGKVQLIRLRNPWGHAEWNGAWRDDGPEWNDVTNEVKRLFSIRWKMGSFGCRMQTW</sequence>
<comment type="similarity">
    <text evidence="1">Belongs to the peptidase C2 family.</text>
</comment>
<protein>
    <submittedName>
        <fullName evidence="6">Calpain-8-like isoform X1</fullName>
    </submittedName>
</protein>
<dbReference type="PRINTS" id="PR00704">
    <property type="entry name" value="CALPAIN"/>
</dbReference>
<dbReference type="AlphaFoldDB" id="A0A8J1JMH5"/>
<organism evidence="5 6">
    <name type="scientific">Xenopus tropicalis</name>
    <name type="common">Western clawed frog</name>
    <name type="synonym">Silurana tropicalis</name>
    <dbReference type="NCBI Taxonomy" id="8364"/>
    <lineage>
        <taxon>Eukaryota</taxon>
        <taxon>Metazoa</taxon>
        <taxon>Chordata</taxon>
        <taxon>Craniata</taxon>
        <taxon>Vertebrata</taxon>
        <taxon>Euteleostomi</taxon>
        <taxon>Amphibia</taxon>
        <taxon>Batrachia</taxon>
        <taxon>Anura</taxon>
        <taxon>Pipoidea</taxon>
        <taxon>Pipidae</taxon>
        <taxon>Xenopodinae</taxon>
        <taxon>Xenopus</taxon>
        <taxon>Silurana</taxon>
    </lineage>
</organism>
<comment type="caution">
    <text evidence="3">Lacks conserved residue(s) required for the propagation of feature annotation.</text>
</comment>
<keyword evidence="5" id="KW-1185">Reference proteome</keyword>
<dbReference type="OrthoDB" id="424753at2759"/>
<evidence type="ECO:0000313" key="7">
    <source>
        <dbReference type="Xenbase" id="XB-GENE-29090867"/>
    </source>
</evidence>
<dbReference type="RefSeq" id="XP_031758230.1">
    <property type="nucleotide sequence ID" value="XM_031902370.1"/>
</dbReference>
<dbReference type="InterPro" id="IPR001300">
    <property type="entry name" value="Peptidase_C2_calpain_cat"/>
</dbReference>
<dbReference type="PANTHER" id="PTHR10183:SF431">
    <property type="entry name" value="CALPAIN-8-LIKE ISOFORM X1"/>
    <property type="match status" value="1"/>
</dbReference>
<evidence type="ECO:0000256" key="3">
    <source>
        <dbReference type="PROSITE-ProRule" id="PRU00239"/>
    </source>
</evidence>
<dbReference type="GO" id="GO:0005737">
    <property type="term" value="C:cytoplasm"/>
    <property type="evidence" value="ECO:0000318"/>
    <property type="project" value="GO_Central"/>
</dbReference>
<accession>A0A8J1JMH5</accession>
<dbReference type="InterPro" id="IPR038765">
    <property type="entry name" value="Papain-like_cys_pep_sf"/>
</dbReference>
<dbReference type="Gene3D" id="3.90.70.10">
    <property type="entry name" value="Cysteine proteinases"/>
    <property type="match status" value="1"/>
</dbReference>
<feature type="active site" evidence="2">
    <location>
        <position position="148"/>
    </location>
</feature>
<evidence type="ECO:0000256" key="1">
    <source>
        <dbReference type="ARBA" id="ARBA00007623"/>
    </source>
</evidence>
<dbReference type="OMA" id="NCHIRAP"/>
<dbReference type="InterPro" id="IPR022684">
    <property type="entry name" value="Calpain_cysteine_protease"/>
</dbReference>
<dbReference type="AGR" id="Xenbase:XB-GENE-29090867"/>
<feature type="active site" evidence="2">
    <location>
        <position position="172"/>
    </location>
</feature>
<dbReference type="Proteomes" id="UP000008143">
    <property type="component" value="Chromosome 5"/>
</dbReference>
<dbReference type="GeneID" id="108647647"/>
<evidence type="ECO:0000259" key="4">
    <source>
        <dbReference type="PROSITE" id="PS50203"/>
    </source>
</evidence>
<reference evidence="6" key="1">
    <citation type="submission" date="2025-08" db="UniProtKB">
        <authorList>
            <consortium name="RefSeq"/>
        </authorList>
    </citation>
    <scope>IDENTIFICATION</scope>
    <source>
        <strain evidence="6">Nigerian</strain>
        <tissue evidence="6">Liver and blood</tissue>
    </source>
</reference>